<organism evidence="8 11">
    <name type="scientific">Eiseniibacteriota bacterium</name>
    <dbReference type="NCBI Taxonomy" id="2212470"/>
    <lineage>
        <taxon>Bacteria</taxon>
        <taxon>Candidatus Eiseniibacteriota</taxon>
    </lineage>
</organism>
<evidence type="ECO:0000256" key="6">
    <source>
        <dbReference type="PIRSR" id="PIRSR602129-50"/>
    </source>
</evidence>
<evidence type="ECO:0000256" key="4">
    <source>
        <dbReference type="ARBA" id="ARBA00022898"/>
    </source>
</evidence>
<reference evidence="10 11" key="1">
    <citation type="journal article" date="2019" name="Nat. Microbiol.">
        <title>Mediterranean grassland soil C-N compound turnover is dependent on rainfall and depth, and is mediated by genomically divergent microorganisms.</title>
        <authorList>
            <person name="Diamond S."/>
            <person name="Andeer P.F."/>
            <person name="Li Z."/>
            <person name="Crits-Christoph A."/>
            <person name="Burstein D."/>
            <person name="Anantharaman K."/>
            <person name="Lane K.R."/>
            <person name="Thomas B.C."/>
            <person name="Pan C."/>
            <person name="Northen T.R."/>
            <person name="Banfield J.F."/>
        </authorList>
    </citation>
    <scope>NUCLEOTIDE SEQUENCE [LARGE SCALE GENOMIC DNA]</scope>
    <source>
        <strain evidence="8">WS_4</strain>
        <strain evidence="9">WS_7</strain>
    </source>
</reference>
<evidence type="ECO:0000256" key="7">
    <source>
        <dbReference type="RuleBase" id="RU000382"/>
    </source>
</evidence>
<evidence type="ECO:0000313" key="11">
    <source>
        <dbReference type="Proteomes" id="UP000319829"/>
    </source>
</evidence>
<evidence type="ECO:0000313" key="9">
    <source>
        <dbReference type="EMBL" id="TMQ61474.1"/>
    </source>
</evidence>
<dbReference type="InterPro" id="IPR010977">
    <property type="entry name" value="Aromatic_deC"/>
</dbReference>
<dbReference type="PANTHER" id="PTHR11999:SF70">
    <property type="entry name" value="MIP05841P"/>
    <property type="match status" value="1"/>
</dbReference>
<evidence type="ECO:0000256" key="3">
    <source>
        <dbReference type="ARBA" id="ARBA00022793"/>
    </source>
</evidence>
<keyword evidence="4 6" id="KW-0663">Pyridoxal phosphate</keyword>
<feature type="modified residue" description="N6-(pyridoxal phosphate)lysine" evidence="6">
    <location>
        <position position="307"/>
    </location>
</feature>
<evidence type="ECO:0000256" key="2">
    <source>
        <dbReference type="ARBA" id="ARBA00009533"/>
    </source>
</evidence>
<keyword evidence="3" id="KW-0210">Decarboxylase</keyword>
<sequence>MSDPIIDRLRVLEPLTRPLEPRAEERAALSRAAVAHTESFLSWLETAPAFCADEGSAAAIADAPIGRDPIGMERALSLLSHHVDGNGQNTTASGFFAFIPVGSLYHGALGEFVAAVTNRFSGNFLACPGAVRIENQVLRWLASVVGYPETSVGNLTSGGSMANLTAIVVAREAAGLKARDFERAVVYLTEQAHHCVIKGLRVAGLGECVQRRIPIDERFRMIPAALEVAMAEDERAGRIPWLVVATAGTTDAGAVDPLEAIAEISARHSAWFHCDAAYGGPFALCAEGRRILCGIERSDSVALDPHKGLFVPFGVGAVLVKNAAAMRAAYSFTANYIPRAGQLLEEPSPMELSPELSRPFRALRLWLPLQVLGVAPFEAALEEKLLLARYAHARLCTLDGVEVGPEPDLSVVVFRALPRRGDPDAYNARLERSIQEDGRISLSSTMLSGLRYLRLAILSPRTHKDAIDHAIDIIREKIQALAS</sequence>
<dbReference type="GO" id="GO:0006520">
    <property type="term" value="P:amino acid metabolic process"/>
    <property type="evidence" value="ECO:0007669"/>
    <property type="project" value="InterPro"/>
</dbReference>
<name>A0A538STI7_UNCEI</name>
<protein>
    <submittedName>
        <fullName evidence="8">Amino acid decarboxylase</fullName>
    </submittedName>
</protein>
<dbReference type="Proteomes" id="UP000317366">
    <property type="component" value="Unassembled WGS sequence"/>
</dbReference>
<dbReference type="EMBL" id="VBOX01000101">
    <property type="protein sequence ID" value="TMQ61474.1"/>
    <property type="molecule type" value="Genomic_DNA"/>
</dbReference>
<comment type="similarity">
    <text evidence="2 7">Belongs to the group II decarboxylase family.</text>
</comment>
<dbReference type="AlphaFoldDB" id="A0A538STI7"/>
<comment type="cofactor">
    <cofactor evidence="1 6 7">
        <name>pyridoxal 5'-phosphate</name>
        <dbReference type="ChEBI" id="CHEBI:597326"/>
    </cofactor>
</comment>
<dbReference type="EMBL" id="VBOU01000060">
    <property type="protein sequence ID" value="TMQ54661.1"/>
    <property type="molecule type" value="Genomic_DNA"/>
</dbReference>
<keyword evidence="5 7" id="KW-0456">Lyase</keyword>
<dbReference type="InterPro" id="IPR002129">
    <property type="entry name" value="PyrdxlP-dep_de-COase"/>
</dbReference>
<dbReference type="Gene3D" id="3.40.640.10">
    <property type="entry name" value="Type I PLP-dependent aspartate aminotransferase-like (Major domain)"/>
    <property type="match status" value="1"/>
</dbReference>
<dbReference type="PRINTS" id="PR00800">
    <property type="entry name" value="YHDCRBOXLASE"/>
</dbReference>
<evidence type="ECO:0000313" key="10">
    <source>
        <dbReference type="Proteomes" id="UP000317366"/>
    </source>
</evidence>
<dbReference type="GO" id="GO:0005737">
    <property type="term" value="C:cytoplasm"/>
    <property type="evidence" value="ECO:0007669"/>
    <property type="project" value="TreeGrafter"/>
</dbReference>
<dbReference type="InterPro" id="IPR015422">
    <property type="entry name" value="PyrdxlP-dep_Trfase_small"/>
</dbReference>
<evidence type="ECO:0000313" key="8">
    <source>
        <dbReference type="EMBL" id="TMQ54661.1"/>
    </source>
</evidence>
<gene>
    <name evidence="8" type="ORF">E6K74_05400</name>
    <name evidence="9" type="ORF">E6K77_10265</name>
</gene>
<dbReference type="Pfam" id="PF00282">
    <property type="entry name" value="Pyridoxal_deC"/>
    <property type="match status" value="1"/>
</dbReference>
<proteinExistence type="inferred from homology"/>
<dbReference type="PANTHER" id="PTHR11999">
    <property type="entry name" value="GROUP II PYRIDOXAL-5-PHOSPHATE DECARBOXYLASE"/>
    <property type="match status" value="1"/>
</dbReference>
<dbReference type="SUPFAM" id="SSF53383">
    <property type="entry name" value="PLP-dependent transferases"/>
    <property type="match status" value="1"/>
</dbReference>
<accession>A0A538STI7</accession>
<dbReference type="InterPro" id="IPR015424">
    <property type="entry name" value="PyrdxlP-dep_Trfase"/>
</dbReference>
<evidence type="ECO:0000256" key="5">
    <source>
        <dbReference type="ARBA" id="ARBA00023239"/>
    </source>
</evidence>
<comment type="caution">
    <text evidence="8">The sequence shown here is derived from an EMBL/GenBank/DDBJ whole genome shotgun (WGS) entry which is preliminary data.</text>
</comment>
<dbReference type="GO" id="GO:0016831">
    <property type="term" value="F:carboxy-lyase activity"/>
    <property type="evidence" value="ECO:0007669"/>
    <property type="project" value="UniProtKB-KW"/>
</dbReference>
<dbReference type="Proteomes" id="UP000319829">
    <property type="component" value="Unassembled WGS sequence"/>
</dbReference>
<evidence type="ECO:0000256" key="1">
    <source>
        <dbReference type="ARBA" id="ARBA00001933"/>
    </source>
</evidence>
<dbReference type="InterPro" id="IPR015421">
    <property type="entry name" value="PyrdxlP-dep_Trfase_major"/>
</dbReference>
<dbReference type="GO" id="GO:0019752">
    <property type="term" value="P:carboxylic acid metabolic process"/>
    <property type="evidence" value="ECO:0007669"/>
    <property type="project" value="InterPro"/>
</dbReference>
<dbReference type="Gene3D" id="3.90.1150.10">
    <property type="entry name" value="Aspartate Aminotransferase, domain 1"/>
    <property type="match status" value="1"/>
</dbReference>
<dbReference type="GO" id="GO:0030170">
    <property type="term" value="F:pyridoxal phosphate binding"/>
    <property type="evidence" value="ECO:0007669"/>
    <property type="project" value="InterPro"/>
</dbReference>